<sequence>MGKGFVLRIVALAVLAAGLCRTAPDAGARAADVRDGDSCAFVFSWDRSRIDGHRTGVTCPSADNVTEALGKVSGCRYYSPAGKVFRGGAAAEAAALVIGAQPVMAPVKQVVGHSPSAMKAAYPESALSNLFVDTIMESVEQVSGRHVDAGIVNFGGIRVDMPQGDILVDDIMSMFPFKNSLVYVSMKGSRLREILEAMAADRFQVLGGIRVVAEDGRIVSAEVGGEPLDDGRIYGLATITFLLHGGDDLCLGENVEEVVEYPVDIYDAMMDYIKSETAAGRDITYGTDGRVVIR</sequence>
<reference evidence="3" key="2">
    <citation type="journal article" date="2021" name="PeerJ">
        <title>Extensive microbial diversity within the chicken gut microbiome revealed by metagenomics and culture.</title>
        <authorList>
            <person name="Gilroy R."/>
            <person name="Ravi A."/>
            <person name="Getino M."/>
            <person name="Pursley I."/>
            <person name="Horton D.L."/>
            <person name="Alikhan N.F."/>
            <person name="Baker D."/>
            <person name="Gharbi K."/>
            <person name="Hall N."/>
            <person name="Watson M."/>
            <person name="Adriaenssens E.M."/>
            <person name="Foster-Nyarko E."/>
            <person name="Jarju S."/>
            <person name="Secka A."/>
            <person name="Antonio M."/>
            <person name="Oren A."/>
            <person name="Chaudhuri R.R."/>
            <person name="La Ragione R."/>
            <person name="Hildebrand F."/>
            <person name="Pallen M.J."/>
        </authorList>
    </citation>
    <scope>NUCLEOTIDE SEQUENCE</scope>
    <source>
        <strain evidence="3">F1-3629</strain>
    </source>
</reference>
<evidence type="ECO:0000259" key="2">
    <source>
        <dbReference type="Pfam" id="PF02872"/>
    </source>
</evidence>
<dbReference type="EMBL" id="JADIMJ010000077">
    <property type="protein sequence ID" value="MBO8454123.1"/>
    <property type="molecule type" value="Genomic_DNA"/>
</dbReference>
<dbReference type="PANTHER" id="PTHR11575">
    <property type="entry name" value="5'-NUCLEOTIDASE-RELATED"/>
    <property type="match status" value="1"/>
</dbReference>
<dbReference type="InterPro" id="IPR036907">
    <property type="entry name" value="5'-Nucleotdase_C_sf"/>
</dbReference>
<dbReference type="GO" id="GO:0016787">
    <property type="term" value="F:hydrolase activity"/>
    <property type="evidence" value="ECO:0007669"/>
    <property type="project" value="InterPro"/>
</dbReference>
<evidence type="ECO:0000313" key="3">
    <source>
        <dbReference type="EMBL" id="MBO8454123.1"/>
    </source>
</evidence>
<dbReference type="GO" id="GO:0009166">
    <property type="term" value="P:nucleotide catabolic process"/>
    <property type="evidence" value="ECO:0007669"/>
    <property type="project" value="InterPro"/>
</dbReference>
<dbReference type="PRINTS" id="PR01607">
    <property type="entry name" value="APYRASEFAMLY"/>
</dbReference>
<dbReference type="Proteomes" id="UP000771749">
    <property type="component" value="Unassembled WGS sequence"/>
</dbReference>
<keyword evidence="1" id="KW-0732">Signal</keyword>
<dbReference type="Pfam" id="PF02872">
    <property type="entry name" value="5_nucleotid_C"/>
    <property type="match status" value="1"/>
</dbReference>
<dbReference type="AlphaFoldDB" id="A0A940DN35"/>
<accession>A0A940DN35</accession>
<gene>
    <name evidence="3" type="ORF">IAC07_05290</name>
</gene>
<protein>
    <submittedName>
        <fullName evidence="3">5'-nucleotidase C-terminal domain-containing protein</fullName>
    </submittedName>
</protein>
<feature type="chain" id="PRO_5037943291" evidence="1">
    <location>
        <begin position="23"/>
        <end position="294"/>
    </location>
</feature>
<dbReference type="InterPro" id="IPR006179">
    <property type="entry name" value="5_nucleotidase/apyrase"/>
</dbReference>
<evidence type="ECO:0000256" key="1">
    <source>
        <dbReference type="SAM" id="SignalP"/>
    </source>
</evidence>
<comment type="caution">
    <text evidence="3">The sequence shown here is derived from an EMBL/GenBank/DDBJ whole genome shotgun (WGS) entry which is preliminary data.</text>
</comment>
<dbReference type="InterPro" id="IPR008334">
    <property type="entry name" value="5'-Nucleotdase_C"/>
</dbReference>
<evidence type="ECO:0000313" key="4">
    <source>
        <dbReference type="Proteomes" id="UP000771749"/>
    </source>
</evidence>
<dbReference type="SUPFAM" id="SSF55816">
    <property type="entry name" value="5'-nucleotidase (syn. UDP-sugar hydrolase), C-terminal domain"/>
    <property type="match status" value="1"/>
</dbReference>
<dbReference type="PANTHER" id="PTHR11575:SF24">
    <property type="entry name" value="5'-NUCLEOTIDASE"/>
    <property type="match status" value="1"/>
</dbReference>
<organism evidence="3 4">
    <name type="scientific">Candidatus Cryptobacteroides gallistercoris</name>
    <dbReference type="NCBI Taxonomy" id="2840765"/>
    <lineage>
        <taxon>Bacteria</taxon>
        <taxon>Pseudomonadati</taxon>
        <taxon>Bacteroidota</taxon>
        <taxon>Bacteroidia</taxon>
        <taxon>Bacteroidales</taxon>
        <taxon>Candidatus Cryptobacteroides</taxon>
    </lineage>
</organism>
<proteinExistence type="predicted"/>
<reference evidence="3" key="1">
    <citation type="submission" date="2020-10" db="EMBL/GenBank/DDBJ databases">
        <authorList>
            <person name="Gilroy R."/>
        </authorList>
    </citation>
    <scope>NUCLEOTIDE SEQUENCE</scope>
    <source>
        <strain evidence="3">F1-3629</strain>
    </source>
</reference>
<name>A0A940DN35_9BACT</name>
<feature type="signal peptide" evidence="1">
    <location>
        <begin position="1"/>
        <end position="22"/>
    </location>
</feature>
<dbReference type="Gene3D" id="3.90.780.10">
    <property type="entry name" value="5'-Nucleotidase, C-terminal domain"/>
    <property type="match status" value="1"/>
</dbReference>
<feature type="domain" description="5'-Nucleotidase C-terminal" evidence="2">
    <location>
        <begin position="112"/>
        <end position="248"/>
    </location>
</feature>